<organism evidence="2 3">
    <name type="scientific">Mya arenaria</name>
    <name type="common">Soft-shell clam</name>
    <dbReference type="NCBI Taxonomy" id="6604"/>
    <lineage>
        <taxon>Eukaryota</taxon>
        <taxon>Metazoa</taxon>
        <taxon>Spiralia</taxon>
        <taxon>Lophotrochozoa</taxon>
        <taxon>Mollusca</taxon>
        <taxon>Bivalvia</taxon>
        <taxon>Autobranchia</taxon>
        <taxon>Heteroconchia</taxon>
        <taxon>Euheterodonta</taxon>
        <taxon>Imparidentia</taxon>
        <taxon>Neoheterodontei</taxon>
        <taxon>Myida</taxon>
        <taxon>Myoidea</taxon>
        <taxon>Myidae</taxon>
        <taxon>Mya</taxon>
    </lineage>
</organism>
<evidence type="ECO:0000313" key="2">
    <source>
        <dbReference type="EMBL" id="WAQ94011.1"/>
    </source>
</evidence>
<reference evidence="2" key="1">
    <citation type="submission" date="2022-11" db="EMBL/GenBank/DDBJ databases">
        <title>Centuries of genome instability and evolution in soft-shell clam transmissible cancer (bioRxiv).</title>
        <authorList>
            <person name="Hart S.F.M."/>
            <person name="Yonemitsu M.A."/>
            <person name="Giersch R.M."/>
            <person name="Beal B.F."/>
            <person name="Arriagada G."/>
            <person name="Davis B.W."/>
            <person name="Ostrander E.A."/>
            <person name="Goff S.P."/>
            <person name="Metzger M.J."/>
        </authorList>
    </citation>
    <scope>NUCLEOTIDE SEQUENCE</scope>
    <source>
        <strain evidence="2">MELC-2E11</strain>
        <tissue evidence="2">Siphon/mantle</tissue>
    </source>
</reference>
<evidence type="ECO:0000256" key="1">
    <source>
        <dbReference type="SAM" id="MobiDB-lite"/>
    </source>
</evidence>
<dbReference type="EMBL" id="CP111012">
    <property type="protein sequence ID" value="WAQ94011.1"/>
    <property type="molecule type" value="Genomic_DNA"/>
</dbReference>
<protein>
    <submittedName>
        <fullName evidence="2">DHX8-like protein</fullName>
    </submittedName>
</protein>
<feature type="compositionally biased region" description="Basic and acidic residues" evidence="1">
    <location>
        <begin position="158"/>
        <end position="171"/>
    </location>
</feature>
<dbReference type="Proteomes" id="UP001164746">
    <property type="component" value="Chromosome 1"/>
</dbReference>
<keyword evidence="3" id="KW-1185">Reference proteome</keyword>
<feature type="compositionally biased region" description="Basic and acidic residues" evidence="1">
    <location>
        <begin position="92"/>
        <end position="118"/>
    </location>
</feature>
<feature type="region of interest" description="Disordered" evidence="1">
    <location>
        <begin position="85"/>
        <end position="171"/>
    </location>
</feature>
<feature type="non-terminal residue" evidence="2">
    <location>
        <position position="171"/>
    </location>
</feature>
<name>A0ABY7DBN2_MYAAR</name>
<sequence>EETWMNYRNWSTSPEFIIDLAEKNNTFEAFKKALLENGAEFGESLIANLLRLIQKMKPKPQKKVTAEVKSAQQLSELEMKKKLFPGLALPNEVREKSPELPEDKEKDKNIADSMMGEKRRSRSRSRSRSRDRRRSRSRDRKKKKRRDRSYSRSRSRSRSRDRDRNRYMLAA</sequence>
<feature type="compositionally biased region" description="Basic residues" evidence="1">
    <location>
        <begin position="119"/>
        <end position="157"/>
    </location>
</feature>
<accession>A0ABY7DBN2</accession>
<proteinExistence type="predicted"/>
<gene>
    <name evidence="2" type="ORF">MAR_006482</name>
</gene>
<evidence type="ECO:0000313" key="3">
    <source>
        <dbReference type="Proteomes" id="UP001164746"/>
    </source>
</evidence>